<organism evidence="2 3">
    <name type="scientific">Candidimonas humi</name>
    <dbReference type="NCBI Taxonomy" id="683355"/>
    <lineage>
        <taxon>Bacteria</taxon>
        <taxon>Pseudomonadati</taxon>
        <taxon>Pseudomonadota</taxon>
        <taxon>Betaproteobacteria</taxon>
        <taxon>Burkholderiales</taxon>
        <taxon>Alcaligenaceae</taxon>
        <taxon>Candidimonas</taxon>
    </lineage>
</organism>
<dbReference type="Proteomes" id="UP001595848">
    <property type="component" value="Unassembled WGS sequence"/>
</dbReference>
<dbReference type="PANTHER" id="PTHR43841">
    <property type="entry name" value="3-HYDROXYACYL-THIOESTER DEHYDRATASE HTDX-RELATED"/>
    <property type="match status" value="1"/>
</dbReference>
<dbReference type="Pfam" id="PF01575">
    <property type="entry name" value="MaoC_dehydratas"/>
    <property type="match status" value="1"/>
</dbReference>
<sequence length="139" mass="14937">MQDHDRIELAMKPGSRHEIRRGPISTTQLVKYAGASGDFNRIHFDHPFAMQAGLGGVVVHGMLTMGFAASCVNEHVRELADVDEISARFLAPLKAGDVVDLSSTVVQVDGRTLHMELLAVSDGRTVMSGKARAVLRSGA</sequence>
<feature type="domain" description="MaoC-like" evidence="1">
    <location>
        <begin position="21"/>
        <end position="110"/>
    </location>
</feature>
<gene>
    <name evidence="2" type="ORF">ACFOY1_04450</name>
</gene>
<comment type="caution">
    <text evidence="2">The sequence shown here is derived from an EMBL/GenBank/DDBJ whole genome shotgun (WGS) entry which is preliminary data.</text>
</comment>
<keyword evidence="3" id="KW-1185">Reference proteome</keyword>
<protein>
    <submittedName>
        <fullName evidence="2">MaoC/PaaZ C-terminal domain-containing protein</fullName>
    </submittedName>
</protein>
<reference evidence="3" key="1">
    <citation type="journal article" date="2019" name="Int. J. Syst. Evol. Microbiol.">
        <title>The Global Catalogue of Microorganisms (GCM) 10K type strain sequencing project: providing services to taxonomists for standard genome sequencing and annotation.</title>
        <authorList>
            <consortium name="The Broad Institute Genomics Platform"/>
            <consortium name="The Broad Institute Genome Sequencing Center for Infectious Disease"/>
            <person name="Wu L."/>
            <person name="Ma J."/>
        </authorList>
    </citation>
    <scope>NUCLEOTIDE SEQUENCE [LARGE SCALE GENOMIC DNA]</scope>
    <source>
        <strain evidence="3">LMG 24813</strain>
    </source>
</reference>
<dbReference type="PANTHER" id="PTHR43841:SF3">
    <property type="entry name" value="(3R)-HYDROXYACYL-ACP DEHYDRATASE SUBUNIT HADB"/>
    <property type="match status" value="1"/>
</dbReference>
<evidence type="ECO:0000313" key="2">
    <source>
        <dbReference type="EMBL" id="MFC4200197.1"/>
    </source>
</evidence>
<dbReference type="EMBL" id="JBHSBV010000001">
    <property type="protein sequence ID" value="MFC4200197.1"/>
    <property type="molecule type" value="Genomic_DNA"/>
</dbReference>
<name>A0ABV8NXM2_9BURK</name>
<accession>A0ABV8NXM2</accession>
<proteinExistence type="predicted"/>
<evidence type="ECO:0000313" key="3">
    <source>
        <dbReference type="Proteomes" id="UP001595848"/>
    </source>
</evidence>
<evidence type="ECO:0000259" key="1">
    <source>
        <dbReference type="Pfam" id="PF01575"/>
    </source>
</evidence>
<dbReference type="InterPro" id="IPR002539">
    <property type="entry name" value="MaoC-like_dom"/>
</dbReference>
<dbReference type="RefSeq" id="WP_217965054.1">
    <property type="nucleotide sequence ID" value="NZ_JAHTBN010000005.1"/>
</dbReference>